<accession>A0A0W0SHB9</accession>
<dbReference type="RefSeq" id="WP_028380862.1">
    <property type="nucleotide sequence ID" value="NZ_CAAAIT010000003.1"/>
</dbReference>
<dbReference type="STRING" id="28084.Lche_0557"/>
<sequence>MVKIVVNKDNHELVLLDTENIRLSEASEYYKKLSSFDKVDEALEVMSSFDMGDKDNWRVAILFKSLKKKQEDSKESEISSLLQQCKNFSSMHIPNSEQLASMKKLRCYRVGADAGAGFKDGDLDILGTEGFLHCTGVLVATTDAKGTPCYYVAHIFGDRTTTSAVQEELDRILSDLQKLTDRKLSWSDLEDQVTLVGPGSEYEEPSPCYKQTFKLLTQAKANPTPIFGDSVAFNITGDGELIILDPIAQLNEGIQSQLPRVGHGIYSPVDNKDADESITTIEQQIADAISADEFPYKDHSVVSKL</sequence>
<evidence type="ECO:0000313" key="3">
    <source>
        <dbReference type="Proteomes" id="UP000054921"/>
    </source>
</evidence>
<dbReference type="OrthoDB" id="5650831at2"/>
<proteinExistence type="predicted"/>
<protein>
    <submittedName>
        <fullName evidence="1">Uncharacterized protein</fullName>
    </submittedName>
</protein>
<evidence type="ECO:0000313" key="2">
    <source>
        <dbReference type="EMBL" id="VEB32714.1"/>
    </source>
</evidence>
<dbReference type="PATRIC" id="fig|28084.5.peg.599"/>
<keyword evidence="4" id="KW-1185">Reference proteome</keyword>
<name>A0A0W0SHB9_9GAMM</name>
<dbReference type="EMBL" id="LR134173">
    <property type="protein sequence ID" value="VEB32714.1"/>
    <property type="molecule type" value="Genomic_DNA"/>
</dbReference>
<dbReference type="Proteomes" id="UP000277577">
    <property type="component" value="Chromosome"/>
</dbReference>
<dbReference type="EMBL" id="LNXW01000009">
    <property type="protein sequence ID" value="KTC82293.1"/>
    <property type="molecule type" value="Genomic_DNA"/>
</dbReference>
<dbReference type="Proteomes" id="UP000054921">
    <property type="component" value="Unassembled WGS sequence"/>
</dbReference>
<evidence type="ECO:0000313" key="1">
    <source>
        <dbReference type="EMBL" id="KTC82293.1"/>
    </source>
</evidence>
<reference evidence="1 3" key="1">
    <citation type="submission" date="2015-11" db="EMBL/GenBank/DDBJ databases">
        <title>Genomic analysis of 38 Legionella species identifies large and diverse effector repertoires.</title>
        <authorList>
            <person name="Burstein D."/>
            <person name="Amaro F."/>
            <person name="Zusman T."/>
            <person name="Lifshitz Z."/>
            <person name="Cohen O."/>
            <person name="Gilbert J.A."/>
            <person name="Pupko T."/>
            <person name="Shuman H.A."/>
            <person name="Segal G."/>
        </authorList>
    </citation>
    <scope>NUCLEOTIDE SEQUENCE [LARGE SCALE GENOMIC DNA]</scope>
    <source>
        <strain evidence="1 3">ORW</strain>
    </source>
</reference>
<organism evidence="1 3">
    <name type="scientific">Legionella cherrii</name>
    <dbReference type="NCBI Taxonomy" id="28084"/>
    <lineage>
        <taxon>Bacteria</taxon>
        <taxon>Pseudomonadati</taxon>
        <taxon>Pseudomonadota</taxon>
        <taxon>Gammaproteobacteria</taxon>
        <taxon>Legionellales</taxon>
        <taxon>Legionellaceae</taxon>
        <taxon>Legionella</taxon>
    </lineage>
</organism>
<evidence type="ECO:0000313" key="4">
    <source>
        <dbReference type="Proteomes" id="UP000277577"/>
    </source>
</evidence>
<gene>
    <name evidence="1" type="ORF">Lche_0557</name>
    <name evidence="2" type="ORF">NCTC11976_00103</name>
</gene>
<reference evidence="2 4" key="2">
    <citation type="submission" date="2018-12" db="EMBL/GenBank/DDBJ databases">
        <authorList>
            <consortium name="Pathogen Informatics"/>
        </authorList>
    </citation>
    <scope>NUCLEOTIDE SEQUENCE [LARGE SCALE GENOMIC DNA]</scope>
    <source>
        <strain evidence="2 4">NCTC11976</strain>
    </source>
</reference>
<dbReference type="AlphaFoldDB" id="A0A0W0SHB9"/>